<keyword evidence="28" id="KW-1185">Reference proteome</keyword>
<evidence type="ECO:0000256" key="5">
    <source>
        <dbReference type="ARBA" id="ARBA00004626"/>
    </source>
</evidence>
<dbReference type="FunFam" id="2.30.30.40:FF:000150">
    <property type="entry name" value="Proline-serine-threonine phosphatase interacting protein 1"/>
    <property type="match status" value="1"/>
</dbReference>
<evidence type="ECO:0000256" key="7">
    <source>
        <dbReference type="ARBA" id="ARBA00022475"/>
    </source>
</evidence>
<dbReference type="FunFam" id="1.20.1270.60:FF:000037">
    <property type="entry name" value="Proline-serine-threonine phosphatase interacting protein 1"/>
    <property type="match status" value="1"/>
</dbReference>
<evidence type="ECO:0000256" key="13">
    <source>
        <dbReference type="ARBA" id="ARBA00022889"/>
    </source>
</evidence>
<dbReference type="Proteomes" id="UP000544127">
    <property type="component" value="Unassembled WGS sequence"/>
</dbReference>
<evidence type="ECO:0000259" key="25">
    <source>
        <dbReference type="PROSITE" id="PS50002"/>
    </source>
</evidence>
<evidence type="ECO:0000256" key="15">
    <source>
        <dbReference type="ARBA" id="ARBA00023136"/>
    </source>
</evidence>
<keyword evidence="7" id="KW-1003">Cell membrane</keyword>
<evidence type="ECO:0000259" key="26">
    <source>
        <dbReference type="PROSITE" id="PS51741"/>
    </source>
</evidence>
<proteinExistence type="predicted"/>
<dbReference type="GO" id="GO:0005884">
    <property type="term" value="C:actin filament"/>
    <property type="evidence" value="ECO:0007669"/>
    <property type="project" value="TreeGrafter"/>
</dbReference>
<evidence type="ECO:0000256" key="14">
    <source>
        <dbReference type="ARBA" id="ARBA00023054"/>
    </source>
</evidence>
<organism evidence="27 28">
    <name type="scientific">Upupa epops</name>
    <name type="common">Eurasian hoopoe</name>
    <dbReference type="NCBI Taxonomy" id="57439"/>
    <lineage>
        <taxon>Eukaryota</taxon>
        <taxon>Metazoa</taxon>
        <taxon>Chordata</taxon>
        <taxon>Craniata</taxon>
        <taxon>Vertebrata</taxon>
        <taxon>Euteleostomi</taxon>
        <taxon>Archelosauria</taxon>
        <taxon>Archosauria</taxon>
        <taxon>Dinosauria</taxon>
        <taxon>Saurischia</taxon>
        <taxon>Theropoda</taxon>
        <taxon>Coelurosauria</taxon>
        <taxon>Aves</taxon>
        <taxon>Neognathae</taxon>
        <taxon>Neoaves</taxon>
        <taxon>Telluraves</taxon>
        <taxon>Coraciimorphae</taxon>
        <taxon>Bucerotiformes</taxon>
        <taxon>Upupidae</taxon>
        <taxon>Upupa</taxon>
    </lineage>
</organism>
<evidence type="ECO:0000256" key="24">
    <source>
        <dbReference type="SAM" id="Coils"/>
    </source>
</evidence>
<dbReference type="PRINTS" id="PR00452">
    <property type="entry name" value="SH3DOMAIN"/>
</dbReference>
<evidence type="ECO:0000256" key="2">
    <source>
        <dbReference type="ARBA" id="ARBA00004245"/>
    </source>
</evidence>
<comment type="caution">
    <text evidence="27">The sequence shown here is derived from an EMBL/GenBank/DDBJ whole genome shotgun (WGS) entry which is preliminary data.</text>
</comment>
<keyword evidence="8" id="KW-0963">Cytoplasm</keyword>
<dbReference type="InterPro" id="IPR031160">
    <property type="entry name" value="F_BAR_dom"/>
</dbReference>
<evidence type="ECO:0000256" key="17">
    <source>
        <dbReference type="ARBA" id="ARBA00023212"/>
    </source>
</evidence>
<sequence length="414" mass="47811">SFCPQCKEFTFHTGYEVLIQRLLDGRKMCKDVEDLLKQRAQAEERYGKELIQIARKAGGQTEINTLKAAFEKLKQQIESVGNSHIQLAVMLKDELKGIEEFRERQKEQRKKYESAMERIQKSKLSNYKKTMESKKTYEQRCKEADEAEQSFERIRVSGNPKQTEKSQNKAKQCRDAANEAEIVYKQNIEQLDKVRTEWEQEHIKTCEVFQLQECDRITILRNSLWVHCNQLSTQCVKDDELYEEVRLSLENCIVESDIDYFIKTKMTGTQPPEAIGYENYYDREPNRRNSSPTQSCGMMKRFSELLHGGSKNNTESATPSAPPLATELFVSFSSPPIPERADGVYASIFVNEQAGLTSSQDYRVLYDYTAQNVDELNISEGDIVAVIEENEDGWWTAERNGQRGFVPGSYLEKL</sequence>
<dbReference type="PANTHER" id="PTHR23065:SF51">
    <property type="entry name" value="PROLINE-SERINE-THREONINE PHOSPHATASE-INTERACTING PROTEIN 1"/>
    <property type="match status" value="1"/>
</dbReference>
<dbReference type="GO" id="GO:0045087">
    <property type="term" value="P:innate immune response"/>
    <property type="evidence" value="ECO:0007669"/>
    <property type="project" value="UniProtKB-KW"/>
</dbReference>
<keyword evidence="17" id="KW-0206">Cytoskeleton</keyword>
<evidence type="ECO:0000313" key="27">
    <source>
        <dbReference type="EMBL" id="NWU88464.1"/>
    </source>
</evidence>
<name>A0A7K6AEX3_UPUEP</name>
<dbReference type="Pfam" id="PF00611">
    <property type="entry name" value="FCH"/>
    <property type="match status" value="1"/>
</dbReference>
<dbReference type="InterPro" id="IPR036028">
    <property type="entry name" value="SH3-like_dom_sf"/>
</dbReference>
<dbReference type="Gene3D" id="1.20.1270.60">
    <property type="entry name" value="Arfaptin homology (AH) domain/BAR domain"/>
    <property type="match status" value="1"/>
</dbReference>
<dbReference type="SMART" id="SM00326">
    <property type="entry name" value="SH3"/>
    <property type="match status" value="1"/>
</dbReference>
<feature type="domain" description="SH3" evidence="25">
    <location>
        <begin position="357"/>
        <end position="414"/>
    </location>
</feature>
<evidence type="ECO:0000256" key="10">
    <source>
        <dbReference type="ARBA" id="ARBA00022583"/>
    </source>
</evidence>
<keyword evidence="18" id="KW-0966">Cell projection</keyword>
<evidence type="ECO:0000256" key="22">
    <source>
        <dbReference type="PROSITE-ProRule" id="PRU00192"/>
    </source>
</evidence>
<evidence type="ECO:0000256" key="18">
    <source>
        <dbReference type="ARBA" id="ARBA00023273"/>
    </source>
</evidence>
<feature type="coiled-coil region" evidence="24">
    <location>
        <begin position="32"/>
        <end position="147"/>
    </location>
</feature>
<reference evidence="27 28" key="1">
    <citation type="submission" date="2019-09" db="EMBL/GenBank/DDBJ databases">
        <title>Bird 10,000 Genomes (B10K) Project - Family phase.</title>
        <authorList>
            <person name="Zhang G."/>
        </authorList>
    </citation>
    <scope>NUCLEOTIDE SEQUENCE [LARGE SCALE GENOMIC DNA]</scope>
    <source>
        <strain evidence="27">B10K-DU-012-37</strain>
    </source>
</reference>
<evidence type="ECO:0000256" key="6">
    <source>
        <dbReference type="ARBA" id="ARBA00022443"/>
    </source>
</evidence>
<dbReference type="AlphaFoldDB" id="A0A7K6AEX3"/>
<evidence type="ECO:0000256" key="8">
    <source>
        <dbReference type="ARBA" id="ARBA00022490"/>
    </source>
</evidence>
<evidence type="ECO:0000256" key="12">
    <source>
        <dbReference type="ARBA" id="ARBA00022859"/>
    </source>
</evidence>
<evidence type="ECO:0000256" key="11">
    <source>
        <dbReference type="ARBA" id="ARBA00022588"/>
    </source>
</evidence>
<dbReference type="GO" id="GO:0030041">
    <property type="term" value="P:actin filament polymerization"/>
    <property type="evidence" value="ECO:0007669"/>
    <property type="project" value="TreeGrafter"/>
</dbReference>
<dbReference type="SUPFAM" id="SSF50044">
    <property type="entry name" value="SH3-domain"/>
    <property type="match status" value="1"/>
</dbReference>
<keyword evidence="16" id="KW-0395">Inflammatory response</keyword>
<evidence type="ECO:0000256" key="1">
    <source>
        <dbReference type="ARBA" id="ARBA00004202"/>
    </source>
</evidence>
<keyword evidence="6 22" id="KW-0728">SH3 domain</keyword>
<dbReference type="PROSITE" id="PS51741">
    <property type="entry name" value="F_BAR"/>
    <property type="match status" value="1"/>
</dbReference>
<feature type="non-terminal residue" evidence="27">
    <location>
        <position position="414"/>
    </location>
</feature>
<evidence type="ECO:0000256" key="9">
    <source>
        <dbReference type="ARBA" id="ARBA00022553"/>
    </source>
</evidence>
<dbReference type="GO" id="GO:0001931">
    <property type="term" value="C:uropod"/>
    <property type="evidence" value="ECO:0007669"/>
    <property type="project" value="UniProtKB-SubCell"/>
</dbReference>
<dbReference type="GO" id="GO:0006897">
    <property type="term" value="P:endocytosis"/>
    <property type="evidence" value="ECO:0007669"/>
    <property type="project" value="UniProtKB-KW"/>
</dbReference>
<dbReference type="InterPro" id="IPR001060">
    <property type="entry name" value="FCH_dom"/>
</dbReference>
<accession>A0A7K6AEX3</accession>
<gene>
    <name evidence="27" type="primary">Pstpip1</name>
    <name evidence="27" type="ORF">UPUEPO_R09389</name>
</gene>
<feature type="domain" description="F-BAR" evidence="26">
    <location>
        <begin position="1"/>
        <end position="257"/>
    </location>
</feature>
<dbReference type="PRINTS" id="PR01887">
    <property type="entry name" value="SPECTRNALPHA"/>
</dbReference>
<evidence type="ECO:0000313" key="28">
    <source>
        <dbReference type="Proteomes" id="UP000544127"/>
    </source>
</evidence>
<keyword evidence="11" id="KW-0399">Innate immunity</keyword>
<dbReference type="GO" id="GO:0032154">
    <property type="term" value="C:cleavage furrow"/>
    <property type="evidence" value="ECO:0007669"/>
    <property type="project" value="UniProtKB-SubCell"/>
</dbReference>
<dbReference type="InterPro" id="IPR001452">
    <property type="entry name" value="SH3_domain"/>
</dbReference>
<evidence type="ECO:0000256" key="19">
    <source>
        <dbReference type="ARBA" id="ARBA00057396"/>
    </source>
</evidence>
<comment type="function">
    <text evidence="19">Involved in regulation of the actin cytoskeleton. May regulate WAS actin-bundling activity. Bridges the interaction between ABL1 and PTPN18 leading to ABL1 dephosphorylation. May play a role as a scaffold protein between PTPN12 and WAS and allow PTPN12 to dephosphorylate WAS. Has the potential to physically couple CD2 and CD2AP to WAS. Acts downstream of CD2 and CD2AP to recruit WAS to the T-cell:APC contact site so as to promote the actin polymerization required for synapse induction during T-cell activation. Down-regulates CD2-stimulated adhesion through the coupling of PTPN12 to CD2. Also has a role in innate immunity and the inflammatory response. Recruited to inflammasomes by MEFV. Induces formation of pyroptosomes, large supramolecular structures composed of oligomerized PYCARD dimers which form prior to inflammatory apoptosis. Binding to MEFV allows MEFV to bind to PYCARD and facilitates pyroptosome formation. Regulates endocytosis and cell migration in neutrophils.</text>
</comment>
<dbReference type="SUPFAM" id="SSF103657">
    <property type="entry name" value="BAR/IMD domain-like"/>
    <property type="match status" value="1"/>
</dbReference>
<dbReference type="Gene3D" id="2.30.30.40">
    <property type="entry name" value="SH3 Domains"/>
    <property type="match status" value="1"/>
</dbReference>
<dbReference type="InterPro" id="IPR030777">
    <property type="entry name" value="PSTPIP1_SH3"/>
</dbReference>
<dbReference type="GO" id="GO:0006954">
    <property type="term" value="P:inflammatory response"/>
    <property type="evidence" value="ECO:0007669"/>
    <property type="project" value="UniProtKB-KW"/>
</dbReference>
<dbReference type="PROSITE" id="PS50002">
    <property type="entry name" value="SH3"/>
    <property type="match status" value="1"/>
</dbReference>
<keyword evidence="10" id="KW-0254">Endocytosis</keyword>
<evidence type="ECO:0000256" key="20">
    <source>
        <dbReference type="ARBA" id="ARBA00060447"/>
    </source>
</evidence>
<feature type="non-terminal residue" evidence="27">
    <location>
        <position position="1"/>
    </location>
</feature>
<evidence type="ECO:0000256" key="16">
    <source>
        <dbReference type="ARBA" id="ARBA00023198"/>
    </source>
</evidence>
<evidence type="ECO:0000256" key="3">
    <source>
        <dbReference type="ARBA" id="ARBA00004510"/>
    </source>
</evidence>
<keyword evidence="12" id="KW-0391">Immunity</keyword>
<dbReference type="EMBL" id="VZRI01000067">
    <property type="protein sequence ID" value="NWU88464.1"/>
    <property type="molecule type" value="Genomic_DNA"/>
</dbReference>
<dbReference type="OrthoDB" id="10255964at2759"/>
<dbReference type="GO" id="GO:0007155">
    <property type="term" value="P:cell adhesion"/>
    <property type="evidence" value="ECO:0007669"/>
    <property type="project" value="UniProtKB-KW"/>
</dbReference>
<keyword evidence="14 23" id="KW-0175">Coiled coil</keyword>
<dbReference type="GO" id="GO:0030027">
    <property type="term" value="C:lamellipodium"/>
    <property type="evidence" value="ECO:0007669"/>
    <property type="project" value="UniProtKB-SubCell"/>
</dbReference>
<keyword evidence="9" id="KW-0597">Phosphoprotein</keyword>
<dbReference type="GO" id="GO:0048471">
    <property type="term" value="C:perinuclear region of cytoplasm"/>
    <property type="evidence" value="ECO:0007669"/>
    <property type="project" value="UniProtKB-SubCell"/>
</dbReference>
<protein>
    <recommendedName>
        <fullName evidence="21">Proline-serine-threonine phosphatase-interacting protein 1</fullName>
    </recommendedName>
</protein>
<dbReference type="PANTHER" id="PTHR23065">
    <property type="entry name" value="PROLINE-SERINE-THREONINE PHOSPHATASE INTERACTING PROTEIN 1"/>
    <property type="match status" value="1"/>
</dbReference>
<keyword evidence="13" id="KW-0130">Cell adhesion</keyword>
<evidence type="ECO:0000256" key="23">
    <source>
        <dbReference type="PROSITE-ProRule" id="PRU01077"/>
    </source>
</evidence>
<evidence type="ECO:0000256" key="21">
    <source>
        <dbReference type="ARBA" id="ARBA00071018"/>
    </source>
</evidence>
<dbReference type="GO" id="GO:0051015">
    <property type="term" value="F:actin filament binding"/>
    <property type="evidence" value="ECO:0007669"/>
    <property type="project" value="TreeGrafter"/>
</dbReference>
<dbReference type="InterPro" id="IPR027267">
    <property type="entry name" value="AH/BAR_dom_sf"/>
</dbReference>
<evidence type="ECO:0000256" key="4">
    <source>
        <dbReference type="ARBA" id="ARBA00004556"/>
    </source>
</evidence>
<dbReference type="Pfam" id="PF00018">
    <property type="entry name" value="SH3_1"/>
    <property type="match status" value="1"/>
</dbReference>
<dbReference type="CDD" id="cd11824">
    <property type="entry name" value="SH3_PSTPIP1"/>
    <property type="match status" value="1"/>
</dbReference>
<keyword evidence="15" id="KW-0472">Membrane</keyword>
<dbReference type="SMART" id="SM00055">
    <property type="entry name" value="FCH"/>
    <property type="match status" value="1"/>
</dbReference>
<comment type="subcellular location">
    <subcellularLocation>
        <location evidence="1">Cell membrane</location>
        <topology evidence="1">Peripheral membrane protein</topology>
    </subcellularLocation>
    <subcellularLocation>
        <location evidence="3">Cell projection</location>
        <location evidence="3">Lamellipodium</location>
    </subcellularLocation>
    <subcellularLocation>
        <location evidence="20">Cell projection</location>
        <location evidence="20">Uropodium</location>
    </subcellularLocation>
    <subcellularLocation>
        <location evidence="5">Cleavage furrow</location>
    </subcellularLocation>
    <subcellularLocation>
        <location evidence="2">Cytoplasm</location>
        <location evidence="2">Cytoskeleton</location>
    </subcellularLocation>
    <subcellularLocation>
        <location evidence="4">Cytoplasm</location>
        <location evidence="4">Perinuclear region</location>
    </subcellularLocation>
</comment>